<organism evidence="2 3">
    <name type="scientific">Streptomyces polychromogenes</name>
    <dbReference type="NCBI Taxonomy" id="67342"/>
    <lineage>
        <taxon>Bacteria</taxon>
        <taxon>Bacillati</taxon>
        <taxon>Actinomycetota</taxon>
        <taxon>Actinomycetes</taxon>
        <taxon>Kitasatosporales</taxon>
        <taxon>Streptomycetaceae</taxon>
        <taxon>Streptomyces</taxon>
    </lineage>
</organism>
<reference evidence="3" key="1">
    <citation type="journal article" date="2019" name="Int. J. Syst. Evol. Microbiol.">
        <title>The Global Catalogue of Microorganisms (GCM) 10K type strain sequencing project: providing services to taxonomists for standard genome sequencing and annotation.</title>
        <authorList>
            <consortium name="The Broad Institute Genomics Platform"/>
            <consortium name="The Broad Institute Genome Sequencing Center for Infectious Disease"/>
            <person name="Wu L."/>
            <person name="Ma J."/>
        </authorList>
    </citation>
    <scope>NUCLEOTIDE SEQUENCE [LARGE SCALE GENOMIC DNA]</scope>
    <source>
        <strain evidence="3">JCM 4505</strain>
    </source>
</reference>
<name>A0ABP3EP03_9ACTN</name>
<dbReference type="CDD" id="cd00093">
    <property type="entry name" value="HTH_XRE"/>
    <property type="match status" value="1"/>
</dbReference>
<dbReference type="Proteomes" id="UP001501867">
    <property type="component" value="Unassembled WGS sequence"/>
</dbReference>
<evidence type="ECO:0000313" key="3">
    <source>
        <dbReference type="Proteomes" id="UP001501867"/>
    </source>
</evidence>
<dbReference type="Pfam" id="PF13560">
    <property type="entry name" value="HTH_31"/>
    <property type="match status" value="1"/>
</dbReference>
<dbReference type="SUPFAM" id="SSF47413">
    <property type="entry name" value="lambda repressor-like DNA-binding domains"/>
    <property type="match status" value="1"/>
</dbReference>
<dbReference type="Gene3D" id="1.10.260.40">
    <property type="entry name" value="lambda repressor-like DNA-binding domains"/>
    <property type="match status" value="1"/>
</dbReference>
<dbReference type="InterPro" id="IPR043917">
    <property type="entry name" value="DUF5753"/>
</dbReference>
<dbReference type="Pfam" id="PF19054">
    <property type="entry name" value="DUF5753"/>
    <property type="match status" value="1"/>
</dbReference>
<dbReference type="InterPro" id="IPR010982">
    <property type="entry name" value="Lambda_DNA-bd_dom_sf"/>
</dbReference>
<dbReference type="SMART" id="SM00530">
    <property type="entry name" value="HTH_XRE"/>
    <property type="match status" value="1"/>
</dbReference>
<sequence>MAANVGSTFLRIVLGAELLRLRDAAGMTGDAAAKLAGCSGTTISSVEQGKTGFRRIEHLAKLLAAYGVDEDGQTMLMDMHRQSKGDDWWTTDISTMPSGMNLFLAMESGAKTVDAWVPGVVNGLLQTREYAHALISKAKAANDTTDSFVESAVEIRMTRQKRITEQGMKLNCVMDEAALANMVGSSKILHAQYDYIIEMMTNHANVTVQIIPKSANTYRATGGDFFILGFDPKELPKPSVASGTVDGETRVTSKERKANQFARRFEELVRGALPAHETPKFLQRLKKEV</sequence>
<evidence type="ECO:0000313" key="2">
    <source>
        <dbReference type="EMBL" id="GAA0270190.1"/>
    </source>
</evidence>
<dbReference type="EMBL" id="BAAABV010000005">
    <property type="protein sequence ID" value="GAA0270190.1"/>
    <property type="molecule type" value="Genomic_DNA"/>
</dbReference>
<accession>A0ABP3EP03</accession>
<dbReference type="RefSeq" id="WP_344151548.1">
    <property type="nucleotide sequence ID" value="NZ_BAAABV010000005.1"/>
</dbReference>
<evidence type="ECO:0000259" key="1">
    <source>
        <dbReference type="PROSITE" id="PS50943"/>
    </source>
</evidence>
<keyword evidence="3" id="KW-1185">Reference proteome</keyword>
<dbReference type="InterPro" id="IPR001387">
    <property type="entry name" value="Cro/C1-type_HTH"/>
</dbReference>
<feature type="domain" description="HTH cro/C1-type" evidence="1">
    <location>
        <begin position="18"/>
        <end position="73"/>
    </location>
</feature>
<proteinExistence type="predicted"/>
<gene>
    <name evidence="2" type="ORF">GCM10010302_04690</name>
</gene>
<dbReference type="PROSITE" id="PS50943">
    <property type="entry name" value="HTH_CROC1"/>
    <property type="match status" value="1"/>
</dbReference>
<comment type="caution">
    <text evidence="2">The sequence shown here is derived from an EMBL/GenBank/DDBJ whole genome shotgun (WGS) entry which is preliminary data.</text>
</comment>
<protein>
    <submittedName>
        <fullName evidence="2">Helix-turn-helix transcriptional regulator</fullName>
    </submittedName>
</protein>